<proteinExistence type="predicted"/>
<dbReference type="AlphaFoldDB" id="A0A9P1GZK1"/>
<dbReference type="Proteomes" id="UP000838763">
    <property type="component" value="Unassembled WGS sequence"/>
</dbReference>
<protein>
    <submittedName>
        <fullName evidence="2">Uncharacterized protein</fullName>
    </submittedName>
</protein>
<evidence type="ECO:0000256" key="1">
    <source>
        <dbReference type="SAM" id="MobiDB-lite"/>
    </source>
</evidence>
<comment type="caution">
    <text evidence="2">The sequence shown here is derived from an EMBL/GenBank/DDBJ whole genome shotgun (WGS) entry which is preliminary data.</text>
</comment>
<gene>
    <name evidence="2" type="ORF">PPNO1_LOCUS2482</name>
</gene>
<accession>A0A9P1GZK1</accession>
<dbReference type="EMBL" id="CALLCH030000005">
    <property type="protein sequence ID" value="CAI4212733.1"/>
    <property type="molecule type" value="Genomic_DNA"/>
</dbReference>
<organism evidence="2 3">
    <name type="scientific">Parascedosporium putredinis</name>
    <dbReference type="NCBI Taxonomy" id="1442378"/>
    <lineage>
        <taxon>Eukaryota</taxon>
        <taxon>Fungi</taxon>
        <taxon>Dikarya</taxon>
        <taxon>Ascomycota</taxon>
        <taxon>Pezizomycotina</taxon>
        <taxon>Sordariomycetes</taxon>
        <taxon>Hypocreomycetidae</taxon>
        <taxon>Microascales</taxon>
        <taxon>Microascaceae</taxon>
        <taxon>Parascedosporium</taxon>
    </lineage>
</organism>
<reference evidence="2" key="1">
    <citation type="submission" date="2022-11" db="EMBL/GenBank/DDBJ databases">
        <authorList>
            <person name="Scott C."/>
            <person name="Bruce N."/>
        </authorList>
    </citation>
    <scope>NUCLEOTIDE SEQUENCE</scope>
</reference>
<name>A0A9P1GZK1_9PEZI</name>
<evidence type="ECO:0000313" key="3">
    <source>
        <dbReference type="Proteomes" id="UP000838763"/>
    </source>
</evidence>
<sequence length="74" mass="8422">MNTSSHPHTLPASQCHIRRRWRPVITCHDTTHRCGERRPARPRRGRGSPVAQGYVYRDFRVPVPAPVAEPGSKL</sequence>
<keyword evidence="3" id="KW-1185">Reference proteome</keyword>
<feature type="region of interest" description="Disordered" evidence="1">
    <location>
        <begin position="31"/>
        <end position="50"/>
    </location>
</feature>
<evidence type="ECO:0000313" key="2">
    <source>
        <dbReference type="EMBL" id="CAI4212733.1"/>
    </source>
</evidence>